<name>U4L478_PYROM</name>
<dbReference type="AlphaFoldDB" id="U4L478"/>
<gene>
    <name evidence="1" type="ORF">PCON_06680</name>
</gene>
<dbReference type="EMBL" id="HF935332">
    <property type="protein sequence ID" value="CCX07093.1"/>
    <property type="molecule type" value="Genomic_DNA"/>
</dbReference>
<dbReference type="eggNOG" id="KOG2410">
    <property type="taxonomic scope" value="Eukaryota"/>
</dbReference>
<accession>U4L478</accession>
<keyword evidence="2" id="KW-1185">Reference proteome</keyword>
<dbReference type="STRING" id="1076935.U4L478"/>
<keyword evidence="1" id="KW-0808">Transferase</keyword>
<dbReference type="InterPro" id="IPR043138">
    <property type="entry name" value="GGT_lsub"/>
</dbReference>
<dbReference type="InterPro" id="IPR029055">
    <property type="entry name" value="Ntn_hydrolases_N"/>
</dbReference>
<dbReference type="PANTHER" id="PTHR43881:SF1">
    <property type="entry name" value="GAMMA-GLUTAMYLTRANSPEPTIDASE (AFU_ORTHOLOGUE AFUA_4G13580)"/>
    <property type="match status" value="1"/>
</dbReference>
<dbReference type="OrthoDB" id="2015213at2759"/>
<evidence type="ECO:0000313" key="2">
    <source>
        <dbReference type="Proteomes" id="UP000018144"/>
    </source>
</evidence>
<dbReference type="PRINTS" id="PR01210">
    <property type="entry name" value="GGTRANSPTASE"/>
</dbReference>
<sequence length="593" mass="63666">MAFGNRGSMDATDPAQPPFIPFASRRSVVHSTNGIVSCVQPLAAQAGLRILREGGNAADAAVAVAACLNVTEPTSTGIGGDLFCLFYNAKDKTIKGLNASGRAPAALNRDKIINDLKLKADPNNEQLLVDAAGKPVGRIPMDSVHAVTVPGSAGGWCDAVEQFGSGKMKMEEILKDAVRLCEEGFPVSELSARFWKECEGTLKGENKGELLKNGERPPRVGEIMKKPGLAKVFKELAKKGKKGFYEGWVAEAIVEAIKKNGGVMELEDLKEFGQTAADMPTPISKEWEGHRVWECAPNGQGLVALMALGILENIEKNTGKKIGIDEGWKHNQTEYLHAVIEALRIAFSDGHWWIADPAVNPAPVDGLLSSEYLYKRSHLFSMDSVNTGLQHGTPAWQSTDTVYFSVTDKDGNGCSFINSTFGGFGSGIIPSGCGFVLQNRGSGFSLRQDHPNVLAPKKRPYHTIIPGMLTDPTGKDLKAVFGCMGGFMQPQGHVQLLLNALKCGMDPQAALDSPRISIGTNYDPGAAIVHIEEGVPEETLKGLREKGHVIKEVKGYERGLFGRGQIIVKTVDEGQQVWSAGSDLRGDGQAVGY</sequence>
<proteinExistence type="predicted"/>
<dbReference type="GO" id="GO:0016740">
    <property type="term" value="F:transferase activity"/>
    <property type="evidence" value="ECO:0007669"/>
    <property type="project" value="UniProtKB-KW"/>
</dbReference>
<dbReference type="InterPro" id="IPR052896">
    <property type="entry name" value="GGT-like_enzyme"/>
</dbReference>
<dbReference type="Proteomes" id="UP000018144">
    <property type="component" value="Unassembled WGS sequence"/>
</dbReference>
<dbReference type="SUPFAM" id="SSF56235">
    <property type="entry name" value="N-terminal nucleophile aminohydrolases (Ntn hydrolases)"/>
    <property type="match status" value="1"/>
</dbReference>
<evidence type="ECO:0000313" key="1">
    <source>
        <dbReference type="EMBL" id="CCX07093.1"/>
    </source>
</evidence>
<dbReference type="Gene3D" id="3.60.20.40">
    <property type="match status" value="1"/>
</dbReference>
<dbReference type="OMA" id="EGNMVSY"/>
<dbReference type="PANTHER" id="PTHR43881">
    <property type="entry name" value="GAMMA-GLUTAMYLTRANSPEPTIDASE (AFU_ORTHOLOGUE AFUA_4G13580)"/>
    <property type="match status" value="1"/>
</dbReference>
<organism evidence="1 2">
    <name type="scientific">Pyronema omphalodes (strain CBS 100304)</name>
    <name type="common">Pyronema confluens</name>
    <dbReference type="NCBI Taxonomy" id="1076935"/>
    <lineage>
        <taxon>Eukaryota</taxon>
        <taxon>Fungi</taxon>
        <taxon>Dikarya</taxon>
        <taxon>Ascomycota</taxon>
        <taxon>Pezizomycotina</taxon>
        <taxon>Pezizomycetes</taxon>
        <taxon>Pezizales</taxon>
        <taxon>Pyronemataceae</taxon>
        <taxon>Pyronema</taxon>
    </lineage>
</organism>
<protein>
    <submittedName>
        <fullName evidence="1">Similar to Putative gamma-glutamyltransferase ywrD acc. no. O05218</fullName>
    </submittedName>
</protein>
<dbReference type="Gene3D" id="1.10.246.130">
    <property type="match status" value="1"/>
</dbReference>
<reference evidence="1 2" key="1">
    <citation type="journal article" date="2013" name="PLoS Genet.">
        <title>The genome and development-dependent transcriptomes of Pyronema confluens: a window into fungal evolution.</title>
        <authorList>
            <person name="Traeger S."/>
            <person name="Altegoer F."/>
            <person name="Freitag M."/>
            <person name="Gabaldon T."/>
            <person name="Kempken F."/>
            <person name="Kumar A."/>
            <person name="Marcet-Houben M."/>
            <person name="Poggeler S."/>
            <person name="Stajich J.E."/>
            <person name="Nowrousian M."/>
        </authorList>
    </citation>
    <scope>NUCLEOTIDE SEQUENCE [LARGE SCALE GENOMIC DNA]</scope>
    <source>
        <strain evidence="2">CBS 100304</strain>
        <tissue evidence="1">Vegetative mycelium</tissue>
    </source>
</reference>
<dbReference type="InterPro" id="IPR043137">
    <property type="entry name" value="GGT_ssub_C"/>
</dbReference>
<dbReference type="Pfam" id="PF01019">
    <property type="entry name" value="G_glu_transpept"/>
    <property type="match status" value="1"/>
</dbReference>